<dbReference type="InterPro" id="IPR000172">
    <property type="entry name" value="GMC_OxRdtase_N"/>
</dbReference>
<feature type="compositionally biased region" description="Polar residues" evidence="3">
    <location>
        <begin position="235"/>
        <end position="248"/>
    </location>
</feature>
<evidence type="ECO:0000259" key="5">
    <source>
        <dbReference type="PROSITE" id="PS00623"/>
    </source>
</evidence>
<name>A0AA38MIU8_9CUCU</name>
<evidence type="ECO:0000256" key="4">
    <source>
        <dbReference type="SAM" id="SignalP"/>
    </source>
</evidence>
<organism evidence="7 8">
    <name type="scientific">Zophobas morio</name>
    <dbReference type="NCBI Taxonomy" id="2755281"/>
    <lineage>
        <taxon>Eukaryota</taxon>
        <taxon>Metazoa</taxon>
        <taxon>Ecdysozoa</taxon>
        <taxon>Arthropoda</taxon>
        <taxon>Hexapoda</taxon>
        <taxon>Insecta</taxon>
        <taxon>Pterygota</taxon>
        <taxon>Neoptera</taxon>
        <taxon>Endopterygota</taxon>
        <taxon>Coleoptera</taxon>
        <taxon>Polyphaga</taxon>
        <taxon>Cucujiformia</taxon>
        <taxon>Tenebrionidae</taxon>
        <taxon>Zophobas</taxon>
    </lineage>
</organism>
<feature type="domain" description="Glucose-methanol-choline oxidoreductase N-terminal" evidence="6">
    <location>
        <begin position="315"/>
        <end position="329"/>
    </location>
</feature>
<dbReference type="Gene3D" id="3.50.50.60">
    <property type="entry name" value="FAD/NAD(P)-binding domain"/>
    <property type="match status" value="1"/>
</dbReference>
<gene>
    <name evidence="7" type="ORF">Zmor_009765</name>
</gene>
<dbReference type="PROSITE" id="PS00624">
    <property type="entry name" value="GMC_OXRED_2"/>
    <property type="match status" value="1"/>
</dbReference>
<dbReference type="PROSITE" id="PS00623">
    <property type="entry name" value="GMC_OXRED_1"/>
    <property type="match status" value="1"/>
</dbReference>
<evidence type="ECO:0000256" key="2">
    <source>
        <dbReference type="RuleBase" id="RU003968"/>
    </source>
</evidence>
<accession>A0AA38MIU8</accession>
<keyword evidence="2" id="KW-0274">FAD</keyword>
<keyword evidence="4" id="KW-0732">Signal</keyword>
<reference evidence="7" key="1">
    <citation type="journal article" date="2023" name="G3 (Bethesda)">
        <title>Whole genome assemblies of Zophobas morio and Tenebrio molitor.</title>
        <authorList>
            <person name="Kaur S."/>
            <person name="Stinson S.A."/>
            <person name="diCenzo G.C."/>
        </authorList>
    </citation>
    <scope>NUCLEOTIDE SEQUENCE</scope>
    <source>
        <strain evidence="7">QUZm001</strain>
    </source>
</reference>
<sequence>MVPLLKTHLYLFLGTVACSTTSDYYQQLIAQKTGDALSYVLPKNNEEFKTGFKSPIDEYGQYDVVVVGAGSAGSVLATRLSEIDKISILLIEAGGEENDFNQIPAMWLYHQFSELNWGYYTTPQKHSCLAMTNRQCVVPRGKVIGGSSSINGVMYVRGNCKDYDHWAALGNRGWSCKDVLPYFKKSENSQVEGDKNYHGIGGFWNIEYGLPSSPLFDNFVNGSLERKQSFGDYNGENQTGSAKFQTNTKRGRRQSLGTAFLNNARKRSNLKVVTKALVTKITTDQRSKQATGVEFVTQNRKFLVRARQEVIISAGAINTPQLLMLSGIGPREHLTEMKIPLIADLPVGQNLIEHPLLNLIFRTNYTEPNATLENLVERYLNGLGPLTKGGSADGTGFIHTKNNSQVPSIQIAFAPPNAIDPSISRRSLNYNNTISETFLKNIKPESDILIYVMLLHEKERSNFTKLKQPD</sequence>
<dbReference type="AlphaFoldDB" id="A0AA38MIU8"/>
<evidence type="ECO:0000259" key="6">
    <source>
        <dbReference type="PROSITE" id="PS00624"/>
    </source>
</evidence>
<comment type="caution">
    <text evidence="7">The sequence shown here is derived from an EMBL/GenBank/DDBJ whole genome shotgun (WGS) entry which is preliminary data.</text>
</comment>
<evidence type="ECO:0000256" key="1">
    <source>
        <dbReference type="ARBA" id="ARBA00010790"/>
    </source>
</evidence>
<evidence type="ECO:0000256" key="3">
    <source>
        <dbReference type="SAM" id="MobiDB-lite"/>
    </source>
</evidence>
<dbReference type="GO" id="GO:0050660">
    <property type="term" value="F:flavin adenine dinucleotide binding"/>
    <property type="evidence" value="ECO:0007669"/>
    <property type="project" value="InterPro"/>
</dbReference>
<dbReference type="Gene3D" id="3.30.560.10">
    <property type="entry name" value="Glucose Oxidase, domain 3"/>
    <property type="match status" value="1"/>
</dbReference>
<comment type="similarity">
    <text evidence="1 2">Belongs to the GMC oxidoreductase family.</text>
</comment>
<proteinExistence type="inferred from homology"/>
<protein>
    <recommendedName>
        <fullName evidence="5 6">Glucose-methanol-choline oxidoreductase N-terminal domain-containing protein</fullName>
    </recommendedName>
</protein>
<dbReference type="PROSITE" id="PS51257">
    <property type="entry name" value="PROKAR_LIPOPROTEIN"/>
    <property type="match status" value="1"/>
</dbReference>
<dbReference type="PANTHER" id="PTHR11552">
    <property type="entry name" value="GLUCOSE-METHANOL-CHOLINE GMC OXIDOREDUCTASE"/>
    <property type="match status" value="1"/>
</dbReference>
<dbReference type="InterPro" id="IPR036188">
    <property type="entry name" value="FAD/NAD-bd_sf"/>
</dbReference>
<feature type="domain" description="Glucose-methanol-choline oxidoreductase N-terminal" evidence="5">
    <location>
        <begin position="141"/>
        <end position="164"/>
    </location>
</feature>
<dbReference type="SUPFAM" id="SSF51905">
    <property type="entry name" value="FAD/NAD(P)-binding domain"/>
    <property type="match status" value="1"/>
</dbReference>
<keyword evidence="2" id="KW-0285">Flavoprotein</keyword>
<keyword evidence="8" id="KW-1185">Reference proteome</keyword>
<dbReference type="InterPro" id="IPR012132">
    <property type="entry name" value="GMC_OxRdtase"/>
</dbReference>
<dbReference type="PANTHER" id="PTHR11552:SF158">
    <property type="entry name" value="GH23626P-RELATED"/>
    <property type="match status" value="1"/>
</dbReference>
<dbReference type="Pfam" id="PF00732">
    <property type="entry name" value="GMC_oxred_N"/>
    <property type="match status" value="1"/>
</dbReference>
<feature type="chain" id="PRO_5041267438" description="Glucose-methanol-choline oxidoreductase N-terminal domain-containing protein" evidence="4">
    <location>
        <begin position="19"/>
        <end position="470"/>
    </location>
</feature>
<feature type="region of interest" description="Disordered" evidence="3">
    <location>
        <begin position="230"/>
        <end position="249"/>
    </location>
</feature>
<dbReference type="EMBL" id="JALNTZ010000003">
    <property type="protein sequence ID" value="KAJ3657997.1"/>
    <property type="molecule type" value="Genomic_DNA"/>
</dbReference>
<feature type="signal peptide" evidence="4">
    <location>
        <begin position="1"/>
        <end position="18"/>
    </location>
</feature>
<evidence type="ECO:0000313" key="7">
    <source>
        <dbReference type="EMBL" id="KAJ3657997.1"/>
    </source>
</evidence>
<dbReference type="Proteomes" id="UP001168821">
    <property type="component" value="Unassembled WGS sequence"/>
</dbReference>
<dbReference type="GO" id="GO:0016614">
    <property type="term" value="F:oxidoreductase activity, acting on CH-OH group of donors"/>
    <property type="evidence" value="ECO:0007669"/>
    <property type="project" value="InterPro"/>
</dbReference>
<evidence type="ECO:0000313" key="8">
    <source>
        <dbReference type="Proteomes" id="UP001168821"/>
    </source>
</evidence>